<dbReference type="Proteomes" id="UP000789901">
    <property type="component" value="Unassembled WGS sequence"/>
</dbReference>
<evidence type="ECO:0000313" key="1">
    <source>
        <dbReference type="EMBL" id="CAG8823171.1"/>
    </source>
</evidence>
<comment type="caution">
    <text evidence="1">The sequence shown here is derived from an EMBL/GenBank/DDBJ whole genome shotgun (WGS) entry which is preliminary data.</text>
</comment>
<sequence length="208" mass="24304">MLLILHAKHSILEEEEKPQLQHALDIFFDTSVMEVVDNLKTVQINYQRPWLCYNYWKPGHIARERIEHIKEKSKIGDGTIEKMARINGKFVKASIRLNDKVVGCAHSIEIVVDSVKVVQEFCKDRKCYCMIRSDNYESMFVIAEEPAIDKNVVNKNYIIKENNSRRKSNIANVRYILDTKRNNNVNIRLLKDKKKSIQIKVMNSESLP</sequence>
<protein>
    <submittedName>
        <fullName evidence="1">45333_t:CDS:1</fullName>
    </submittedName>
</protein>
<reference evidence="1 2" key="1">
    <citation type="submission" date="2021-06" db="EMBL/GenBank/DDBJ databases">
        <authorList>
            <person name="Kallberg Y."/>
            <person name="Tangrot J."/>
            <person name="Rosling A."/>
        </authorList>
    </citation>
    <scope>NUCLEOTIDE SEQUENCE [LARGE SCALE GENOMIC DNA]</scope>
    <source>
        <strain evidence="1 2">120-4 pot B 10/14</strain>
    </source>
</reference>
<dbReference type="EMBL" id="CAJVQB010035881">
    <property type="protein sequence ID" value="CAG8823171.1"/>
    <property type="molecule type" value="Genomic_DNA"/>
</dbReference>
<proteinExistence type="predicted"/>
<evidence type="ECO:0000313" key="2">
    <source>
        <dbReference type="Proteomes" id="UP000789901"/>
    </source>
</evidence>
<accession>A0ABN7WBK8</accession>
<keyword evidence="2" id="KW-1185">Reference proteome</keyword>
<organism evidence="1 2">
    <name type="scientific">Gigaspora margarita</name>
    <dbReference type="NCBI Taxonomy" id="4874"/>
    <lineage>
        <taxon>Eukaryota</taxon>
        <taxon>Fungi</taxon>
        <taxon>Fungi incertae sedis</taxon>
        <taxon>Mucoromycota</taxon>
        <taxon>Glomeromycotina</taxon>
        <taxon>Glomeromycetes</taxon>
        <taxon>Diversisporales</taxon>
        <taxon>Gigasporaceae</taxon>
        <taxon>Gigaspora</taxon>
    </lineage>
</organism>
<feature type="non-terminal residue" evidence="1">
    <location>
        <position position="208"/>
    </location>
</feature>
<gene>
    <name evidence="1" type="ORF">GMARGA_LOCUS28265</name>
</gene>
<name>A0ABN7WBK8_GIGMA</name>